<comment type="caution">
    <text evidence="2">The sequence shown here is derived from an EMBL/GenBank/DDBJ whole genome shotgun (WGS) entry which is preliminary data.</text>
</comment>
<dbReference type="Proteomes" id="UP000310066">
    <property type="component" value="Unassembled WGS sequence"/>
</dbReference>
<evidence type="ECO:0000256" key="1">
    <source>
        <dbReference type="SAM" id="MobiDB-lite"/>
    </source>
</evidence>
<gene>
    <name evidence="2" type="ORF">B0A54_12546</name>
</gene>
<sequence length="688" mass="76516">MSGSACVGLILNCYSLESATELLNSKLSRLQDCVDKLQELAQLQHANCQAATEQPYEAYVDSASATAQVDAEHITESSSEFLQIPAQRTTADAVLRWEIFEDRYPPSALVGTQCSGGGAQNQDSSNDIETFTARSGVLAPNEEQIPSLIESFLRNVHTKNPVLDAEQLIRQARIIASDGLGWDAWSCLVLLAAALGRIAKPFDAALAVPASPGANYTSDPVWSTEPANTAEELEEAESYFVLGCRRLGGLKHSLLGSQCFFVAGVYLMYTLRPLLSWQYFIHASTLFRLYMHTAYELRRLVPPSPSHRVSTQDRTTKRLEECMYWSCFKSEIEFRVELPLPQSELASYHHPQMFPSPRSPAPADEQDTPLGRTADEAADGPTPSLLREPSASSAHSRDYVNPRERVARLCNEEESWYYYLTEIALRRIGNRIINTFFRKGSAAWLDVRPLLGIALEFDTQISAWSANLPAAMKQWETDSAIKRPEPAVLLEQGGNHVLQELSWALENRLLEVRSWLYQPFMYWLIHHRTTFAGTSSAGPKEGVHSSESRDDFVLGVGKDGLDGKDAATLYHFLVSGIQCNLKILDMRSLRHRHHGLWYDMRSTMTAALILLAIIKSGNEAWIPGGAGVIFGSCARAMPDGRPVAGKLGHVIAAYDFWAKESPDLKRHREVLREVADSVRGIGRFDSVQ</sequence>
<dbReference type="EMBL" id="NAJP01000071">
    <property type="protein sequence ID" value="TKA35271.1"/>
    <property type="molecule type" value="Genomic_DNA"/>
</dbReference>
<reference evidence="2 3" key="1">
    <citation type="submission" date="2017-03" db="EMBL/GenBank/DDBJ databases">
        <title>Genomes of endolithic fungi from Antarctica.</title>
        <authorList>
            <person name="Coleine C."/>
            <person name="Masonjones S."/>
            <person name="Stajich J.E."/>
        </authorList>
    </citation>
    <scope>NUCLEOTIDE SEQUENCE [LARGE SCALE GENOMIC DNA]</scope>
    <source>
        <strain evidence="2 3">CCFEE 5311</strain>
    </source>
</reference>
<evidence type="ECO:0000313" key="2">
    <source>
        <dbReference type="EMBL" id="TKA35271.1"/>
    </source>
</evidence>
<evidence type="ECO:0008006" key="4">
    <source>
        <dbReference type="Google" id="ProtNLM"/>
    </source>
</evidence>
<organism evidence="2 3">
    <name type="scientific">Friedmanniomyces endolithicus</name>
    <dbReference type="NCBI Taxonomy" id="329885"/>
    <lineage>
        <taxon>Eukaryota</taxon>
        <taxon>Fungi</taxon>
        <taxon>Dikarya</taxon>
        <taxon>Ascomycota</taxon>
        <taxon>Pezizomycotina</taxon>
        <taxon>Dothideomycetes</taxon>
        <taxon>Dothideomycetidae</taxon>
        <taxon>Mycosphaerellales</taxon>
        <taxon>Teratosphaeriaceae</taxon>
        <taxon>Friedmanniomyces</taxon>
    </lineage>
</organism>
<accession>A0A4U0UI15</accession>
<dbReference type="AlphaFoldDB" id="A0A4U0UI15"/>
<name>A0A4U0UI15_9PEZI</name>
<evidence type="ECO:0000313" key="3">
    <source>
        <dbReference type="Proteomes" id="UP000310066"/>
    </source>
</evidence>
<dbReference type="CDD" id="cd12148">
    <property type="entry name" value="fungal_TF_MHR"/>
    <property type="match status" value="1"/>
</dbReference>
<dbReference type="InterPro" id="IPR053181">
    <property type="entry name" value="EcdB-like_regulator"/>
</dbReference>
<proteinExistence type="predicted"/>
<feature type="region of interest" description="Disordered" evidence="1">
    <location>
        <begin position="354"/>
        <end position="399"/>
    </location>
</feature>
<dbReference type="PANTHER" id="PTHR47785:SF5">
    <property type="entry name" value="ZN(II)2CYS6 TRANSCRIPTION FACTOR (EUROFUNG)"/>
    <property type="match status" value="1"/>
</dbReference>
<dbReference type="OrthoDB" id="4356994at2759"/>
<dbReference type="PANTHER" id="PTHR47785">
    <property type="entry name" value="ZN(II)2CYS6 TRANSCRIPTION FACTOR (EUROFUNG)-RELATED-RELATED"/>
    <property type="match status" value="1"/>
</dbReference>
<protein>
    <recommendedName>
        <fullName evidence="4">Transcription factor domain-containing protein</fullName>
    </recommendedName>
</protein>